<sequence>MNRLYTYPITEKRKQTEKNTIKNILHNNGYDTNIIKRSNQTKRKKWAIFTYSTKEVTKITKLFKVTQIKIAFRTRNTIENILKQKPQLDKYNKSGIYQMKCVDCPLKYIGQTGRTFNARYKEFIHDIRNNNSNSAYLKAGLLK</sequence>
<dbReference type="STRING" id="105785.A0A2J7QVM5"/>
<evidence type="ECO:0000313" key="1">
    <source>
        <dbReference type="EMBL" id="PNF32639.1"/>
    </source>
</evidence>
<accession>A0A2J7QVM5</accession>
<name>A0A2J7QVM5_9NEOP</name>
<dbReference type="InParanoid" id="A0A2J7QVM5"/>
<protein>
    <recommendedName>
        <fullName evidence="3">GIY-YIG domain-containing protein</fullName>
    </recommendedName>
</protein>
<dbReference type="EMBL" id="NEVH01009782">
    <property type="protein sequence ID" value="PNF32639.1"/>
    <property type="molecule type" value="Genomic_DNA"/>
</dbReference>
<dbReference type="Gene3D" id="3.40.1440.10">
    <property type="entry name" value="GIY-YIG endonuclease"/>
    <property type="match status" value="1"/>
</dbReference>
<organism evidence="1 2">
    <name type="scientific">Cryptotermes secundus</name>
    <dbReference type="NCBI Taxonomy" id="105785"/>
    <lineage>
        <taxon>Eukaryota</taxon>
        <taxon>Metazoa</taxon>
        <taxon>Ecdysozoa</taxon>
        <taxon>Arthropoda</taxon>
        <taxon>Hexapoda</taxon>
        <taxon>Insecta</taxon>
        <taxon>Pterygota</taxon>
        <taxon>Neoptera</taxon>
        <taxon>Polyneoptera</taxon>
        <taxon>Dictyoptera</taxon>
        <taxon>Blattodea</taxon>
        <taxon>Blattoidea</taxon>
        <taxon>Termitoidae</taxon>
        <taxon>Kalotermitidae</taxon>
        <taxon>Cryptotermitinae</taxon>
        <taxon>Cryptotermes</taxon>
    </lineage>
</organism>
<dbReference type="Proteomes" id="UP000235965">
    <property type="component" value="Unassembled WGS sequence"/>
</dbReference>
<keyword evidence="2" id="KW-1185">Reference proteome</keyword>
<comment type="caution">
    <text evidence="1">The sequence shown here is derived from an EMBL/GenBank/DDBJ whole genome shotgun (WGS) entry which is preliminary data.</text>
</comment>
<gene>
    <name evidence="1" type="ORF">B7P43_G15497</name>
</gene>
<proteinExistence type="predicted"/>
<evidence type="ECO:0008006" key="3">
    <source>
        <dbReference type="Google" id="ProtNLM"/>
    </source>
</evidence>
<reference evidence="1 2" key="1">
    <citation type="submission" date="2017-12" db="EMBL/GenBank/DDBJ databases">
        <title>Hemimetabolous genomes reveal molecular basis of termite eusociality.</title>
        <authorList>
            <person name="Harrison M.C."/>
            <person name="Jongepier E."/>
            <person name="Robertson H.M."/>
            <person name="Arning N."/>
            <person name="Bitard-Feildel T."/>
            <person name="Chao H."/>
            <person name="Childers C.P."/>
            <person name="Dinh H."/>
            <person name="Doddapaneni H."/>
            <person name="Dugan S."/>
            <person name="Gowin J."/>
            <person name="Greiner C."/>
            <person name="Han Y."/>
            <person name="Hu H."/>
            <person name="Hughes D.S.T."/>
            <person name="Huylmans A.-K."/>
            <person name="Kemena C."/>
            <person name="Kremer L.P.M."/>
            <person name="Lee S.L."/>
            <person name="Lopez-Ezquerra A."/>
            <person name="Mallet L."/>
            <person name="Monroy-Kuhn J.M."/>
            <person name="Moser A."/>
            <person name="Murali S.C."/>
            <person name="Muzny D.M."/>
            <person name="Otani S."/>
            <person name="Piulachs M.-D."/>
            <person name="Poelchau M."/>
            <person name="Qu J."/>
            <person name="Schaub F."/>
            <person name="Wada-Katsumata A."/>
            <person name="Worley K.C."/>
            <person name="Xie Q."/>
            <person name="Ylla G."/>
            <person name="Poulsen M."/>
            <person name="Gibbs R.A."/>
            <person name="Schal C."/>
            <person name="Richards S."/>
            <person name="Belles X."/>
            <person name="Korb J."/>
            <person name="Bornberg-Bauer E."/>
        </authorList>
    </citation>
    <scope>NUCLEOTIDE SEQUENCE [LARGE SCALE GENOMIC DNA]</scope>
    <source>
        <tissue evidence="1">Whole body</tissue>
    </source>
</reference>
<dbReference type="AlphaFoldDB" id="A0A2J7QVM5"/>
<dbReference type="InterPro" id="IPR035901">
    <property type="entry name" value="GIY-YIG_endonuc_sf"/>
</dbReference>
<evidence type="ECO:0000313" key="2">
    <source>
        <dbReference type="Proteomes" id="UP000235965"/>
    </source>
</evidence>